<keyword evidence="2" id="KW-0645">Protease</keyword>
<dbReference type="Proteomes" id="UP001519342">
    <property type="component" value="Unassembled WGS sequence"/>
</dbReference>
<accession>A0ABS4GBI2</accession>
<dbReference type="Gene3D" id="3.40.630.10">
    <property type="entry name" value="Zn peptidases"/>
    <property type="match status" value="2"/>
</dbReference>
<keyword evidence="2" id="KW-0378">Hydrolase</keyword>
<evidence type="ECO:0000313" key="2">
    <source>
        <dbReference type="EMBL" id="MBP1925049.1"/>
    </source>
</evidence>
<evidence type="ECO:0000313" key="3">
    <source>
        <dbReference type="Proteomes" id="UP001519342"/>
    </source>
</evidence>
<dbReference type="GO" id="GO:0016805">
    <property type="term" value="F:dipeptidase activity"/>
    <property type="evidence" value="ECO:0007669"/>
    <property type="project" value="UniProtKB-KW"/>
</dbReference>
<dbReference type="InterPro" id="IPR011650">
    <property type="entry name" value="Peptidase_M20_dimer"/>
</dbReference>
<reference evidence="2 3" key="1">
    <citation type="submission" date="2021-03" db="EMBL/GenBank/DDBJ databases">
        <title>Genomic Encyclopedia of Type Strains, Phase IV (KMG-IV): sequencing the most valuable type-strain genomes for metagenomic binning, comparative biology and taxonomic classification.</title>
        <authorList>
            <person name="Goeker M."/>
        </authorList>
    </citation>
    <scope>NUCLEOTIDE SEQUENCE [LARGE SCALE GENOMIC DNA]</scope>
    <source>
        <strain evidence="2 3">DSM 24004</strain>
    </source>
</reference>
<sequence length="479" mass="53696">MERILKNLKPEKLFYYFEEVTRIPRGSGNEKEISDYLLNLSKNKGWEVFQDEFLNIIIRKPATKGYENAPVVMIQGHMDMVCEKNEGIEHDFEKDPIALRIIDGCIYATETTLGADNGIAVAMALAILDSDDLSHPELEVFISVDEEKGMTGAIKVDGSIFKSKYLLNLDSEEEGIFTSGCAGGCDISFKIPIIEQNTNEKNAYKVVVKGLLGGHSGAEIHKERGNANKILGRVLYDIQDDVELVKINGGSKTNAIPRESYAVFTTDKIDEVKDKIKFWNEILKNEFTFTDPSVTVLVQETNTKEVPIKKDCFKKIVSAINIIPSGVLSRSTVIDLVISSNNLGVITTEKNFVNIYNSSRSSVETLLTCNVEPMMKQIAETLDIKCKVGNYYPGWEYAKKSEVRELCIDTYKELYNKEPKVEAIHAGLECGLLMKKVQGLDAISIGPDTWDVHSPNEHISIKSIENTYYFICEVLKRAK</sequence>
<dbReference type="PANTHER" id="PTHR43501:SF1">
    <property type="entry name" value="CYTOSOL NON-SPECIFIC DIPEPTIDASE"/>
    <property type="match status" value="1"/>
</dbReference>
<evidence type="ECO:0000259" key="1">
    <source>
        <dbReference type="Pfam" id="PF07687"/>
    </source>
</evidence>
<proteinExistence type="predicted"/>
<dbReference type="PIRSF" id="PIRSF016599">
    <property type="entry name" value="Xaa-His_dipept"/>
    <property type="match status" value="1"/>
</dbReference>
<comment type="caution">
    <text evidence="2">The sequence shown here is derived from an EMBL/GenBank/DDBJ whole genome shotgun (WGS) entry which is preliminary data.</text>
</comment>
<keyword evidence="3" id="KW-1185">Reference proteome</keyword>
<dbReference type="SUPFAM" id="SSF53187">
    <property type="entry name" value="Zn-dependent exopeptidases"/>
    <property type="match status" value="1"/>
</dbReference>
<dbReference type="RefSeq" id="WP_209510800.1">
    <property type="nucleotide sequence ID" value="NZ_JAGGKS010000002.1"/>
</dbReference>
<dbReference type="CDD" id="cd03890">
    <property type="entry name" value="M20_pepD"/>
    <property type="match status" value="1"/>
</dbReference>
<dbReference type="EMBL" id="JAGGKS010000002">
    <property type="protein sequence ID" value="MBP1925049.1"/>
    <property type="molecule type" value="Genomic_DNA"/>
</dbReference>
<gene>
    <name evidence="2" type="ORF">J2Z76_000906</name>
</gene>
<dbReference type="EC" id="3.4.13.-" evidence="2"/>
<name>A0ABS4GBI2_9FIRM</name>
<dbReference type="InterPro" id="IPR002933">
    <property type="entry name" value="Peptidase_M20"/>
</dbReference>
<dbReference type="NCBIfam" id="TIGR01893">
    <property type="entry name" value="aa-his-dipept"/>
    <property type="match status" value="1"/>
</dbReference>
<dbReference type="InterPro" id="IPR001160">
    <property type="entry name" value="Peptidase_M20C"/>
</dbReference>
<dbReference type="Pfam" id="PF07687">
    <property type="entry name" value="M20_dimer"/>
    <property type="match status" value="1"/>
</dbReference>
<protein>
    <submittedName>
        <fullName evidence="2">Dipeptidase D</fullName>
        <ecNumber evidence="2">3.4.13.-</ecNumber>
    </submittedName>
</protein>
<dbReference type="PRINTS" id="PR00934">
    <property type="entry name" value="XHISDIPTASE"/>
</dbReference>
<dbReference type="Pfam" id="PF01546">
    <property type="entry name" value="Peptidase_M20"/>
    <property type="match status" value="1"/>
</dbReference>
<feature type="domain" description="Peptidase M20 dimerisation" evidence="1">
    <location>
        <begin position="209"/>
        <end position="285"/>
    </location>
</feature>
<keyword evidence="2" id="KW-0224">Dipeptidase</keyword>
<dbReference type="PANTHER" id="PTHR43501">
    <property type="entry name" value="CYTOSOL NON-SPECIFIC DIPEPTIDASE"/>
    <property type="match status" value="1"/>
</dbReference>
<organism evidence="2 3">
    <name type="scientific">Sedimentibacter acidaminivorans</name>
    <dbReference type="NCBI Taxonomy" id="913099"/>
    <lineage>
        <taxon>Bacteria</taxon>
        <taxon>Bacillati</taxon>
        <taxon>Bacillota</taxon>
        <taxon>Tissierellia</taxon>
        <taxon>Sedimentibacter</taxon>
    </lineage>
</organism>